<dbReference type="Proteomes" id="UP001302349">
    <property type="component" value="Chromosome"/>
</dbReference>
<dbReference type="EMBL" id="CP136051">
    <property type="protein sequence ID" value="WOK09344.1"/>
    <property type="molecule type" value="Genomic_DNA"/>
</dbReference>
<dbReference type="PANTHER" id="PTHR42887">
    <property type="entry name" value="OS12G0638800 PROTEIN"/>
    <property type="match status" value="1"/>
</dbReference>
<dbReference type="SUPFAM" id="SSF51905">
    <property type="entry name" value="FAD/NAD(P)-binding domain"/>
    <property type="match status" value="1"/>
</dbReference>
<evidence type="ECO:0000313" key="6">
    <source>
        <dbReference type="EMBL" id="WOK09344.1"/>
    </source>
</evidence>
<keyword evidence="7" id="KW-1185">Reference proteome</keyword>
<evidence type="ECO:0000313" key="7">
    <source>
        <dbReference type="Proteomes" id="UP001302349"/>
    </source>
</evidence>
<evidence type="ECO:0000256" key="1">
    <source>
        <dbReference type="ARBA" id="ARBA00001974"/>
    </source>
</evidence>
<evidence type="ECO:0000259" key="5">
    <source>
        <dbReference type="Pfam" id="PF22780"/>
    </source>
</evidence>
<dbReference type="Pfam" id="PF03486">
    <property type="entry name" value="HI0933_like"/>
    <property type="match status" value="1"/>
</dbReference>
<dbReference type="Gene3D" id="1.10.8.260">
    <property type="entry name" value="HI0933 insert domain-like"/>
    <property type="match status" value="1"/>
</dbReference>
<evidence type="ECO:0000256" key="3">
    <source>
        <dbReference type="ARBA" id="ARBA00022827"/>
    </source>
</evidence>
<reference evidence="6 7" key="1">
    <citation type="journal article" date="2023" name="Microbiol. Resour. Announc.">
        <title>Complete Genome Sequence of Imperialibacter roseus strain P4T.</title>
        <authorList>
            <person name="Tizabi D.R."/>
            <person name="Bachvaroff T."/>
            <person name="Hill R.T."/>
        </authorList>
    </citation>
    <scope>NUCLEOTIDE SEQUENCE [LARGE SCALE GENOMIC DNA]</scope>
    <source>
        <strain evidence="6 7">P4T</strain>
    </source>
</reference>
<dbReference type="RefSeq" id="WP_317491964.1">
    <property type="nucleotide sequence ID" value="NZ_CP136051.1"/>
</dbReference>
<dbReference type="Gene3D" id="2.40.30.10">
    <property type="entry name" value="Translation factors"/>
    <property type="match status" value="1"/>
</dbReference>
<proteinExistence type="predicted"/>
<keyword evidence="3" id="KW-0274">FAD</keyword>
<accession>A0ABZ0IYY3</accession>
<dbReference type="InterPro" id="IPR057661">
    <property type="entry name" value="RsdA/BaiN/AoA(So)_Rossmann"/>
</dbReference>
<sequence length="411" mass="44553">MAVRYDLVVVGGGAAGIFGAVNACIQNPGLNVAVVEKTSKWLGKVKVSGGGRCNVTHDCQYASQLVKNYPRGGKFLKKVFDQFDARDTVKWFEERGVPLKVEADGRMFPVTNSSQTVIDCLLKEAEKYKVELIPHFAVKALERTSGSFLVKSETATLEAVKILVTIGGQPKEDGFSWVKALGHTIVPPVPSLFTFNVPEGGLKELSGVAVPSAEVKVAGRGLAATGPLLITHWGFSGPAVLRLSAWGARDLAEIGYKSLFLVNWLGDKKEEALRGEIESHAAQSPKKVVFGNPMYGLPGRLWEKIVERAGIAPERRWLDLSKKDKNRLCEMLIRCAFDMDGKTTFKEEFVTCGGVSLDEVNPTTMESRIVPGLYFAGEVLDIDGITGGFNFQNAWSGGWVAAKAISSKSAQ</sequence>
<protein>
    <submittedName>
        <fullName evidence="6">NAD(P)/FAD-dependent oxidoreductase</fullName>
    </submittedName>
</protein>
<dbReference type="InterPro" id="IPR004792">
    <property type="entry name" value="BaiN-like"/>
</dbReference>
<gene>
    <name evidence="6" type="ORF">RT717_11910</name>
</gene>
<keyword evidence="2" id="KW-0285">Flavoprotein</keyword>
<comment type="cofactor">
    <cofactor evidence="1">
        <name>FAD</name>
        <dbReference type="ChEBI" id="CHEBI:57692"/>
    </cofactor>
</comment>
<organism evidence="6 7">
    <name type="scientific">Imperialibacter roseus</name>
    <dbReference type="NCBI Taxonomy" id="1324217"/>
    <lineage>
        <taxon>Bacteria</taxon>
        <taxon>Pseudomonadati</taxon>
        <taxon>Bacteroidota</taxon>
        <taxon>Cytophagia</taxon>
        <taxon>Cytophagales</taxon>
        <taxon>Flammeovirgaceae</taxon>
        <taxon>Imperialibacter</taxon>
    </lineage>
</organism>
<evidence type="ECO:0000259" key="4">
    <source>
        <dbReference type="Pfam" id="PF03486"/>
    </source>
</evidence>
<dbReference type="PANTHER" id="PTHR42887:SF2">
    <property type="entry name" value="OS12G0638800 PROTEIN"/>
    <property type="match status" value="1"/>
</dbReference>
<feature type="domain" description="RsdA/BaiN/AoA(So)-like insert" evidence="5">
    <location>
        <begin position="189"/>
        <end position="350"/>
    </location>
</feature>
<dbReference type="InterPro" id="IPR055178">
    <property type="entry name" value="RsdA/BaiN/AoA(So)-like_dom"/>
</dbReference>
<dbReference type="InterPro" id="IPR036188">
    <property type="entry name" value="FAD/NAD-bd_sf"/>
</dbReference>
<name>A0ABZ0IYY3_9BACT</name>
<dbReference type="InterPro" id="IPR023166">
    <property type="entry name" value="BaiN-like_dom_sf"/>
</dbReference>
<dbReference type="SUPFAM" id="SSF160996">
    <property type="entry name" value="HI0933 insert domain-like"/>
    <property type="match status" value="1"/>
</dbReference>
<dbReference type="NCBIfam" id="TIGR00275">
    <property type="entry name" value="aminoacetone oxidase family FAD-binding enzyme"/>
    <property type="match status" value="1"/>
</dbReference>
<evidence type="ECO:0000256" key="2">
    <source>
        <dbReference type="ARBA" id="ARBA00022630"/>
    </source>
</evidence>
<dbReference type="Pfam" id="PF22780">
    <property type="entry name" value="HI0933_like_1st"/>
    <property type="match status" value="1"/>
</dbReference>
<feature type="domain" description="RsdA/BaiN/AoA(So)-like Rossmann fold-like" evidence="4">
    <location>
        <begin position="6"/>
        <end position="403"/>
    </location>
</feature>
<dbReference type="Gene3D" id="3.50.50.60">
    <property type="entry name" value="FAD/NAD(P)-binding domain"/>
    <property type="match status" value="1"/>
</dbReference>